<dbReference type="NCBIfam" id="TIGR02286">
    <property type="entry name" value="PaaD"/>
    <property type="match status" value="1"/>
</dbReference>
<evidence type="ECO:0000259" key="3">
    <source>
        <dbReference type="Pfam" id="PF03061"/>
    </source>
</evidence>
<dbReference type="FunFam" id="3.10.129.10:FF:000022">
    <property type="entry name" value="Phenylacetic acid degradation protein"/>
    <property type="match status" value="1"/>
</dbReference>
<dbReference type="PANTHER" id="PTHR42856">
    <property type="entry name" value="ACYL-COENZYME A THIOESTERASE PAAI"/>
    <property type="match status" value="1"/>
</dbReference>
<dbReference type="Proteomes" id="UP000589085">
    <property type="component" value="Unassembled WGS sequence"/>
</dbReference>
<dbReference type="InterPro" id="IPR052723">
    <property type="entry name" value="Acyl-CoA_thioesterase_PaaI"/>
</dbReference>
<dbReference type="EMBL" id="JABEQJ010000011">
    <property type="protein sequence ID" value="MBB2160490.1"/>
    <property type="molecule type" value="Genomic_DNA"/>
</dbReference>
<comment type="similarity">
    <text evidence="1">Belongs to the thioesterase PaaI family.</text>
</comment>
<comment type="caution">
    <text evidence="4">The sequence shown here is derived from an EMBL/GenBank/DDBJ whole genome shotgun (WGS) entry which is preliminary data.</text>
</comment>
<feature type="domain" description="Thioesterase" evidence="3">
    <location>
        <begin position="51"/>
        <end position="120"/>
    </location>
</feature>
<dbReference type="InterPro" id="IPR006683">
    <property type="entry name" value="Thioestr_dom"/>
</dbReference>
<dbReference type="SUPFAM" id="SSF54637">
    <property type="entry name" value="Thioesterase/thiol ester dehydrase-isomerase"/>
    <property type="match status" value="1"/>
</dbReference>
<accession>A0A7W4ICU9</accession>
<dbReference type="InterPro" id="IPR011973">
    <property type="entry name" value="PaaD"/>
</dbReference>
<proteinExistence type="inferred from homology"/>
<dbReference type="NCBIfam" id="TIGR00369">
    <property type="entry name" value="unchar_dom_1"/>
    <property type="match status" value="1"/>
</dbReference>
<dbReference type="InterPro" id="IPR003736">
    <property type="entry name" value="PAAI_dom"/>
</dbReference>
<dbReference type="Gene3D" id="3.10.129.10">
    <property type="entry name" value="Hotdog Thioesterase"/>
    <property type="match status" value="1"/>
</dbReference>
<evidence type="ECO:0000313" key="4">
    <source>
        <dbReference type="EMBL" id="MBB2160490.1"/>
    </source>
</evidence>
<dbReference type="PANTHER" id="PTHR42856:SF1">
    <property type="entry name" value="ACYL-COENZYME A THIOESTERASE PAAI"/>
    <property type="match status" value="1"/>
</dbReference>
<dbReference type="AlphaFoldDB" id="A0A7W4ICU9"/>
<evidence type="ECO:0000313" key="5">
    <source>
        <dbReference type="Proteomes" id="UP000589085"/>
    </source>
</evidence>
<dbReference type="InterPro" id="IPR029069">
    <property type="entry name" value="HotDog_dom_sf"/>
</dbReference>
<keyword evidence="2" id="KW-0378">Hydrolase</keyword>
<evidence type="ECO:0000256" key="2">
    <source>
        <dbReference type="ARBA" id="ARBA00022801"/>
    </source>
</evidence>
<dbReference type="RefSeq" id="WP_182997356.1">
    <property type="nucleotide sequence ID" value="NZ_JABEQJ010000011.1"/>
</dbReference>
<dbReference type="Pfam" id="PF03061">
    <property type="entry name" value="4HBT"/>
    <property type="match status" value="1"/>
</dbReference>
<sequence>MTPEQRAQASAEALWTGDRASRSLGMEILEAGPGVSTVAMDVTIEMANGVGTAHGGFIFALADSAFAVACNSYNERTVAAHCAITYLRPGLPGKRMLARAREVSRAGRSGLYDVEISQEGLIIAQFRGHSRSIGGTLLPEPPSEP</sequence>
<gene>
    <name evidence="4" type="primary">paaI</name>
    <name evidence="4" type="ORF">HLH48_09940</name>
</gene>
<evidence type="ECO:0000256" key="1">
    <source>
        <dbReference type="ARBA" id="ARBA00008324"/>
    </source>
</evidence>
<name>A0A7W4ICU9_9PROT</name>
<reference evidence="4 5" key="1">
    <citation type="submission" date="2020-04" db="EMBL/GenBank/DDBJ databases">
        <title>Description of novel Gluconacetobacter.</title>
        <authorList>
            <person name="Sombolestani A."/>
        </authorList>
    </citation>
    <scope>NUCLEOTIDE SEQUENCE [LARGE SCALE GENOMIC DNA]</scope>
    <source>
        <strain evidence="4 5">LMG 19747</strain>
    </source>
</reference>
<dbReference type="GO" id="GO:0016289">
    <property type="term" value="F:acyl-CoA hydrolase activity"/>
    <property type="evidence" value="ECO:0007669"/>
    <property type="project" value="UniProtKB-ARBA"/>
</dbReference>
<organism evidence="4 5">
    <name type="scientific">Gluconacetobacter sacchari</name>
    <dbReference type="NCBI Taxonomy" id="92759"/>
    <lineage>
        <taxon>Bacteria</taxon>
        <taxon>Pseudomonadati</taxon>
        <taxon>Pseudomonadota</taxon>
        <taxon>Alphaproteobacteria</taxon>
        <taxon>Acetobacterales</taxon>
        <taxon>Acetobacteraceae</taxon>
        <taxon>Gluconacetobacter</taxon>
    </lineage>
</organism>
<protein>
    <submittedName>
        <fullName evidence="4">Hydroxyphenylacetyl-CoA thioesterase PaaI</fullName>
    </submittedName>
</protein>
<dbReference type="CDD" id="cd03443">
    <property type="entry name" value="PaaI_thioesterase"/>
    <property type="match status" value="1"/>
</dbReference>